<dbReference type="EnsemblMetazoa" id="CJA31614.1">
    <property type="protein sequence ID" value="CJA31614.1"/>
    <property type="gene ID" value="WBGene00207461"/>
</dbReference>
<name>A0A8R1EBI2_CAEJA</name>
<dbReference type="AlphaFoldDB" id="A0A8R1EBI2"/>
<accession>A0A8R1EBI2</accession>
<proteinExistence type="predicted"/>
<evidence type="ECO:0000313" key="1">
    <source>
        <dbReference type="EnsemblMetazoa" id="CJA31614.1"/>
    </source>
</evidence>
<reference evidence="2" key="1">
    <citation type="submission" date="2010-08" db="EMBL/GenBank/DDBJ databases">
        <authorList>
            <consortium name="Caenorhabditis japonica Sequencing Consortium"/>
            <person name="Wilson R.K."/>
        </authorList>
    </citation>
    <scope>NUCLEOTIDE SEQUENCE [LARGE SCALE GENOMIC DNA]</scope>
    <source>
        <strain evidence="2">DF5081</strain>
    </source>
</reference>
<evidence type="ECO:0000313" key="2">
    <source>
        <dbReference type="Proteomes" id="UP000005237"/>
    </source>
</evidence>
<sequence>MELQGPFSTAMGFPQMGEQFPATINDYCCSVILLSTEGFVNPFFRLRPSSSRCQMMSKEIQDRGQLTHAPNATRMSAQTLYNASNVQIGLTCGALK</sequence>
<protein>
    <submittedName>
        <fullName evidence="1">Uncharacterized protein</fullName>
    </submittedName>
</protein>
<organism evidence="1 2">
    <name type="scientific">Caenorhabditis japonica</name>
    <dbReference type="NCBI Taxonomy" id="281687"/>
    <lineage>
        <taxon>Eukaryota</taxon>
        <taxon>Metazoa</taxon>
        <taxon>Ecdysozoa</taxon>
        <taxon>Nematoda</taxon>
        <taxon>Chromadorea</taxon>
        <taxon>Rhabditida</taxon>
        <taxon>Rhabditina</taxon>
        <taxon>Rhabditomorpha</taxon>
        <taxon>Rhabditoidea</taxon>
        <taxon>Rhabditidae</taxon>
        <taxon>Peloderinae</taxon>
        <taxon>Caenorhabditis</taxon>
    </lineage>
</organism>
<keyword evidence="2" id="KW-1185">Reference proteome</keyword>
<reference evidence="1" key="2">
    <citation type="submission" date="2022-06" db="UniProtKB">
        <authorList>
            <consortium name="EnsemblMetazoa"/>
        </authorList>
    </citation>
    <scope>IDENTIFICATION</scope>
    <source>
        <strain evidence="1">DF5081</strain>
    </source>
</reference>
<dbReference type="Proteomes" id="UP000005237">
    <property type="component" value="Unassembled WGS sequence"/>
</dbReference>